<keyword evidence="1" id="KW-1003">Cell membrane</keyword>
<keyword evidence="4 6" id="KW-1133">Transmembrane helix</keyword>
<accession>A0A2A4HR28</accession>
<dbReference type="OrthoDB" id="6118108at2"/>
<dbReference type="InterPro" id="IPR052363">
    <property type="entry name" value="LPS_export_LptC"/>
</dbReference>
<protein>
    <submittedName>
        <fullName evidence="7">LPS export ABC transporter periplasmic protein LptC</fullName>
    </submittedName>
</protein>
<dbReference type="Pfam" id="PF06835">
    <property type="entry name" value="LptC"/>
    <property type="match status" value="1"/>
</dbReference>
<dbReference type="NCBIfam" id="TIGR04409">
    <property type="entry name" value="LptC_YrbK"/>
    <property type="match status" value="1"/>
</dbReference>
<dbReference type="InterPro" id="IPR026265">
    <property type="entry name" value="LptC"/>
</dbReference>
<dbReference type="GO" id="GO:0005886">
    <property type="term" value="C:plasma membrane"/>
    <property type="evidence" value="ECO:0007669"/>
    <property type="project" value="InterPro"/>
</dbReference>
<reference evidence="8" key="1">
    <citation type="submission" date="2017-09" db="EMBL/GenBank/DDBJ databases">
        <authorList>
            <person name="Cho G.-S."/>
            <person name="Oguntoyinbo F.A."/>
            <person name="Cnockaert M."/>
            <person name="Kabisch J."/>
            <person name="Neve H."/>
            <person name="Bockelmann W."/>
            <person name="Wenning M."/>
            <person name="Franz C.M."/>
            <person name="Vandamme P."/>
        </authorList>
    </citation>
    <scope>NUCLEOTIDE SEQUENCE [LARGE SCALE GENOMIC DNA]</scope>
    <source>
        <strain evidence="8">MBT G8648</strain>
    </source>
</reference>
<evidence type="ECO:0000313" key="8">
    <source>
        <dbReference type="Proteomes" id="UP000218677"/>
    </source>
</evidence>
<keyword evidence="3 6" id="KW-0812">Transmembrane</keyword>
<proteinExistence type="predicted"/>
<dbReference type="GO" id="GO:0017089">
    <property type="term" value="F:glycolipid transfer activity"/>
    <property type="evidence" value="ECO:0007669"/>
    <property type="project" value="TreeGrafter"/>
</dbReference>
<evidence type="ECO:0000256" key="1">
    <source>
        <dbReference type="ARBA" id="ARBA00022475"/>
    </source>
</evidence>
<keyword evidence="5 6" id="KW-0472">Membrane</keyword>
<keyword evidence="2" id="KW-0997">Cell inner membrane</keyword>
<organism evidence="7 8">
    <name type="scientific">Vreelandella nigrificans</name>
    <dbReference type="NCBI Taxonomy" id="2042704"/>
    <lineage>
        <taxon>Bacteria</taxon>
        <taxon>Pseudomonadati</taxon>
        <taxon>Pseudomonadota</taxon>
        <taxon>Gammaproteobacteria</taxon>
        <taxon>Oceanospirillales</taxon>
        <taxon>Halomonadaceae</taxon>
        <taxon>Vreelandella</taxon>
    </lineage>
</organism>
<evidence type="ECO:0000256" key="2">
    <source>
        <dbReference type="ARBA" id="ARBA00022519"/>
    </source>
</evidence>
<keyword evidence="8" id="KW-1185">Reference proteome</keyword>
<dbReference type="InterPro" id="IPR010664">
    <property type="entry name" value="LipoPS_assembly_LptC-rel"/>
</dbReference>
<dbReference type="Proteomes" id="UP000218677">
    <property type="component" value="Unassembled WGS sequence"/>
</dbReference>
<evidence type="ECO:0000256" key="5">
    <source>
        <dbReference type="ARBA" id="ARBA00023136"/>
    </source>
</evidence>
<dbReference type="Gene3D" id="2.60.450.10">
    <property type="entry name" value="Lipopolysaccharide (LPS) transport protein A like domain"/>
    <property type="match status" value="1"/>
</dbReference>
<name>A0A2A4HR28_9GAMM</name>
<feature type="transmembrane region" description="Helical" evidence="6">
    <location>
        <begin position="9"/>
        <end position="25"/>
    </location>
</feature>
<sequence length="190" mass="21193">MFRWVRQRIWLIGLVVSLGALLVWIDPRGPKEIAPDPVAQAQEPGHVLENAEITLFGETGAIKQSLTAPYLVHTPQRAMTEVTSPRATLFDSEQRQWLATANQGMLNTETQALTLSGSARLLAPDEGWQLDTELLHYDGLVRHAWSEAPALFQQPPQQMSASRMDVWLDDSQVRLTDNVRGIHPPATQTP</sequence>
<dbReference type="EMBL" id="NWUX01000001">
    <property type="protein sequence ID" value="PCF97216.1"/>
    <property type="molecule type" value="Genomic_DNA"/>
</dbReference>
<dbReference type="RefSeq" id="WP_096649285.1">
    <property type="nucleotide sequence ID" value="NZ_NWUX01000001.1"/>
</dbReference>
<evidence type="ECO:0000256" key="6">
    <source>
        <dbReference type="SAM" id="Phobius"/>
    </source>
</evidence>
<gene>
    <name evidence="7" type="primary">lptC</name>
    <name evidence="7" type="ORF">CPA45_00305</name>
</gene>
<dbReference type="GO" id="GO:0030288">
    <property type="term" value="C:outer membrane-bounded periplasmic space"/>
    <property type="evidence" value="ECO:0007669"/>
    <property type="project" value="TreeGrafter"/>
</dbReference>
<evidence type="ECO:0000313" key="7">
    <source>
        <dbReference type="EMBL" id="PCF97216.1"/>
    </source>
</evidence>
<evidence type="ECO:0000256" key="3">
    <source>
        <dbReference type="ARBA" id="ARBA00022692"/>
    </source>
</evidence>
<dbReference type="GO" id="GO:0015221">
    <property type="term" value="F:lipopolysaccharide transmembrane transporter activity"/>
    <property type="evidence" value="ECO:0007669"/>
    <property type="project" value="InterPro"/>
</dbReference>
<comment type="caution">
    <text evidence="7">The sequence shown here is derived from an EMBL/GenBank/DDBJ whole genome shotgun (WGS) entry which is preliminary data.</text>
</comment>
<evidence type="ECO:0000256" key="4">
    <source>
        <dbReference type="ARBA" id="ARBA00022989"/>
    </source>
</evidence>
<dbReference type="PANTHER" id="PTHR37481:SF1">
    <property type="entry name" value="LIPOPOLYSACCHARIDE EXPORT SYSTEM PROTEIN LPTC"/>
    <property type="match status" value="1"/>
</dbReference>
<dbReference type="PANTHER" id="PTHR37481">
    <property type="entry name" value="LIPOPOLYSACCHARIDE EXPORT SYSTEM PROTEIN LPTC"/>
    <property type="match status" value="1"/>
</dbReference>
<dbReference type="AlphaFoldDB" id="A0A2A4HR28"/>